<evidence type="ECO:0000313" key="4">
    <source>
        <dbReference type="RefSeq" id="XP_039128914.1"/>
    </source>
</evidence>
<dbReference type="Gene3D" id="3.40.50.2000">
    <property type="entry name" value="Glycogen Phosphorylase B"/>
    <property type="match status" value="5"/>
</dbReference>
<sequence length="357" mass="40419">MAKLFGNRGVRTTILTNPANTFLLKPIISNSPLELALIPFSFTTATGLPEGCENLTTLPSQDLIPNFKQAVSMLSQPFHQTFTQHHPNVIIIDIFFPWTIEITSKLTIPQLIFNGTGLFPLCLITIQQSYNPYQTLQAKTKSFLVPGTPQWIELLKTQVLDICKTNKECQDFFLHVKEAEKRSYGVVMNSFYELEPDYVEHYRTVTRRQLVTLEPGSVLYVCFRSLSSFSGEQIREIALGLEASNHAFIWVVPKIIERDEKIQDWMPEAVGGFMIHCGWNSTLEDVLKIGVAVGMKEHVMRPEDRPLIHGINMERVVSCMTSIGGVKAEAMRMRARKLREMAKSAIMEDGSSYTELT</sequence>
<dbReference type="PANTHER" id="PTHR48047">
    <property type="entry name" value="GLYCOSYLTRANSFERASE"/>
    <property type="match status" value="1"/>
</dbReference>
<dbReference type="AlphaFoldDB" id="A0AB40BNC0"/>
<comment type="similarity">
    <text evidence="1">Belongs to the UDP-glycosyltransferase family.</text>
</comment>
<keyword evidence="3" id="KW-1185">Reference proteome</keyword>
<accession>A0AB40BNC0</accession>
<dbReference type="SUPFAM" id="SSF53756">
    <property type="entry name" value="UDP-Glycosyltransferase/glycogen phosphorylase"/>
    <property type="match status" value="1"/>
</dbReference>
<dbReference type="GeneID" id="120265059"/>
<dbReference type="RefSeq" id="XP_039128914.1">
    <property type="nucleotide sequence ID" value="XM_039272980.1"/>
</dbReference>
<reference evidence="4" key="1">
    <citation type="submission" date="2025-08" db="UniProtKB">
        <authorList>
            <consortium name="RefSeq"/>
        </authorList>
    </citation>
    <scope>IDENTIFICATION</scope>
</reference>
<dbReference type="Proteomes" id="UP001515500">
    <property type="component" value="Chromosome 7"/>
</dbReference>
<proteinExistence type="inferred from homology"/>
<dbReference type="PANTHER" id="PTHR48047:SF45">
    <property type="entry name" value="SCOPOLETIN GLUCOSYLTRANSFERASE-LIKE"/>
    <property type="match status" value="1"/>
</dbReference>
<evidence type="ECO:0000256" key="1">
    <source>
        <dbReference type="ARBA" id="ARBA00009995"/>
    </source>
</evidence>
<gene>
    <name evidence="4" type="primary">LOC120265059</name>
</gene>
<name>A0AB40BNC0_DIOCR</name>
<keyword evidence="2" id="KW-0328">Glycosyltransferase</keyword>
<evidence type="ECO:0000256" key="2">
    <source>
        <dbReference type="ARBA" id="ARBA00022676"/>
    </source>
</evidence>
<dbReference type="GO" id="GO:0035251">
    <property type="term" value="F:UDP-glucosyltransferase activity"/>
    <property type="evidence" value="ECO:0007669"/>
    <property type="project" value="TreeGrafter"/>
</dbReference>
<keyword evidence="2" id="KW-0808">Transferase</keyword>
<protein>
    <submittedName>
        <fullName evidence="4">Scopoletin glucosyltransferase-like</fullName>
    </submittedName>
</protein>
<organism evidence="3 4">
    <name type="scientific">Dioscorea cayennensis subsp. rotundata</name>
    <name type="common">White Guinea yam</name>
    <name type="synonym">Dioscorea rotundata</name>
    <dbReference type="NCBI Taxonomy" id="55577"/>
    <lineage>
        <taxon>Eukaryota</taxon>
        <taxon>Viridiplantae</taxon>
        <taxon>Streptophyta</taxon>
        <taxon>Embryophyta</taxon>
        <taxon>Tracheophyta</taxon>
        <taxon>Spermatophyta</taxon>
        <taxon>Magnoliopsida</taxon>
        <taxon>Liliopsida</taxon>
        <taxon>Dioscoreales</taxon>
        <taxon>Dioscoreaceae</taxon>
        <taxon>Dioscorea</taxon>
    </lineage>
</organism>
<evidence type="ECO:0000313" key="3">
    <source>
        <dbReference type="Proteomes" id="UP001515500"/>
    </source>
</evidence>